<keyword evidence="9" id="KW-1185">Reference proteome</keyword>
<comment type="subcellular location">
    <subcellularLocation>
        <location evidence="1">Membrane</location>
        <topology evidence="1">Multi-pass membrane protein</topology>
    </subcellularLocation>
</comment>
<feature type="region of interest" description="Disordered" evidence="6">
    <location>
        <begin position="131"/>
        <end position="182"/>
    </location>
</feature>
<feature type="compositionally biased region" description="Polar residues" evidence="6">
    <location>
        <begin position="143"/>
        <end position="156"/>
    </location>
</feature>
<gene>
    <name evidence="8" type="ORF">LTR36_004792</name>
</gene>
<evidence type="ECO:0000256" key="3">
    <source>
        <dbReference type="ARBA" id="ARBA00022989"/>
    </source>
</evidence>
<evidence type="ECO:0000256" key="4">
    <source>
        <dbReference type="ARBA" id="ARBA00023136"/>
    </source>
</evidence>
<accession>A0AAV9JG17</accession>
<keyword evidence="4 7" id="KW-0472">Membrane</keyword>
<evidence type="ECO:0000256" key="7">
    <source>
        <dbReference type="SAM" id="Phobius"/>
    </source>
</evidence>
<dbReference type="Proteomes" id="UP001324427">
    <property type="component" value="Unassembled WGS sequence"/>
</dbReference>
<comment type="caution">
    <text evidence="8">The sequence shown here is derived from an EMBL/GenBank/DDBJ whole genome shotgun (WGS) entry which is preliminary data.</text>
</comment>
<evidence type="ECO:0000256" key="5">
    <source>
        <dbReference type="ARBA" id="ARBA00034313"/>
    </source>
</evidence>
<feature type="compositionally biased region" description="Basic and acidic residues" evidence="6">
    <location>
        <begin position="172"/>
        <end position="182"/>
    </location>
</feature>
<dbReference type="GO" id="GO:0016020">
    <property type="term" value="C:membrane"/>
    <property type="evidence" value="ECO:0007669"/>
    <property type="project" value="UniProtKB-SubCell"/>
</dbReference>
<comment type="similarity">
    <text evidence="5">Belongs to the anthrone oxygenase family.</text>
</comment>
<evidence type="ECO:0000313" key="8">
    <source>
        <dbReference type="EMBL" id="KAK4543759.1"/>
    </source>
</evidence>
<evidence type="ECO:0008006" key="10">
    <source>
        <dbReference type="Google" id="ProtNLM"/>
    </source>
</evidence>
<feature type="transmembrane region" description="Helical" evidence="7">
    <location>
        <begin position="196"/>
        <end position="216"/>
    </location>
</feature>
<dbReference type="InterPro" id="IPR013901">
    <property type="entry name" value="Anthrone_oxy"/>
</dbReference>
<proteinExistence type="inferred from homology"/>
<organism evidence="8 9">
    <name type="scientific">Oleoguttula mirabilis</name>
    <dbReference type="NCBI Taxonomy" id="1507867"/>
    <lineage>
        <taxon>Eukaryota</taxon>
        <taxon>Fungi</taxon>
        <taxon>Dikarya</taxon>
        <taxon>Ascomycota</taxon>
        <taxon>Pezizomycotina</taxon>
        <taxon>Dothideomycetes</taxon>
        <taxon>Dothideomycetidae</taxon>
        <taxon>Mycosphaerellales</taxon>
        <taxon>Teratosphaeriaceae</taxon>
        <taxon>Oleoguttula</taxon>
    </lineage>
</organism>
<dbReference type="PANTHER" id="PTHR35042">
    <property type="entry name" value="ANTHRONE OXYGENASE ENCC"/>
    <property type="match status" value="1"/>
</dbReference>
<reference evidence="8 9" key="1">
    <citation type="submission" date="2021-11" db="EMBL/GenBank/DDBJ databases">
        <title>Black yeast isolated from Biological Soil Crust.</title>
        <authorList>
            <person name="Kurbessoian T."/>
        </authorList>
    </citation>
    <scope>NUCLEOTIDE SEQUENCE [LARGE SCALE GENOMIC DNA]</scope>
    <source>
        <strain evidence="8 9">CCFEE 5522</strain>
    </source>
</reference>
<dbReference type="PANTHER" id="PTHR35042:SF1">
    <property type="entry name" value="DUF1772-DOMAIN-CONTAINING PROTEIN"/>
    <property type="match status" value="1"/>
</dbReference>
<evidence type="ECO:0000256" key="2">
    <source>
        <dbReference type="ARBA" id="ARBA00022692"/>
    </source>
</evidence>
<dbReference type="Pfam" id="PF08592">
    <property type="entry name" value="Anthrone_oxy"/>
    <property type="match status" value="1"/>
</dbReference>
<name>A0AAV9JG17_9PEZI</name>
<dbReference type="EMBL" id="JAVFHQ010000029">
    <property type="protein sequence ID" value="KAK4543759.1"/>
    <property type="molecule type" value="Genomic_DNA"/>
</dbReference>
<keyword evidence="2 7" id="KW-0812">Transmembrane</keyword>
<feature type="transmembrane region" description="Helical" evidence="7">
    <location>
        <begin position="95"/>
        <end position="116"/>
    </location>
</feature>
<keyword evidence="3 7" id="KW-1133">Transmembrane helix</keyword>
<evidence type="ECO:0000313" key="9">
    <source>
        <dbReference type="Proteomes" id="UP001324427"/>
    </source>
</evidence>
<protein>
    <recommendedName>
        <fullName evidence="10">DUF1772-domain-containing protein</fullName>
    </recommendedName>
</protein>
<evidence type="ECO:0000256" key="6">
    <source>
        <dbReference type="SAM" id="MobiDB-lite"/>
    </source>
</evidence>
<evidence type="ECO:0000256" key="1">
    <source>
        <dbReference type="ARBA" id="ARBA00004141"/>
    </source>
</evidence>
<dbReference type="AlphaFoldDB" id="A0AAV9JG17"/>
<sequence>MAYTSAAQTISIATALIASGGILSLSLFDVPELQSQPADRALPSIRFLFSRGSHTFPQAATLSSAGFTYLAYTSLPAAQQSVTGLLKMAASGGKVSAYLAAAALAFSIAPWTGLMIPTNFALIQMNEDLGGAPSQAKADRSDFQTGGRSAKESVNSAGVVDELSDLSGPQQRTEKRSSAEDDRKVRELLTKFGRLNVVRAALIGAGGVVGLVAAVGA</sequence>